<keyword evidence="6" id="KW-0441">Lipid A biosynthesis</keyword>
<dbReference type="Gene3D" id="1.10.3730.20">
    <property type="match status" value="2"/>
</dbReference>
<evidence type="ECO:0000256" key="12">
    <source>
        <dbReference type="ARBA" id="ARBA00038032"/>
    </source>
</evidence>
<keyword evidence="7 13" id="KW-0812">Transmembrane</keyword>
<evidence type="ECO:0000313" key="15">
    <source>
        <dbReference type="EMBL" id="ANY79298.1"/>
    </source>
</evidence>
<feature type="transmembrane region" description="Helical" evidence="13">
    <location>
        <begin position="207"/>
        <end position="228"/>
    </location>
</feature>
<evidence type="ECO:0000256" key="5">
    <source>
        <dbReference type="ARBA" id="ARBA00022519"/>
    </source>
</evidence>
<dbReference type="GO" id="GO:0022857">
    <property type="term" value="F:transmembrane transporter activity"/>
    <property type="evidence" value="ECO:0007669"/>
    <property type="project" value="InterPro"/>
</dbReference>
<dbReference type="PANTHER" id="PTHR30561:SF1">
    <property type="entry name" value="MULTIDRUG TRANSPORTER EMRE"/>
    <property type="match status" value="1"/>
</dbReference>
<feature type="transmembrane region" description="Helical" evidence="13">
    <location>
        <begin position="104"/>
        <end position="133"/>
    </location>
</feature>
<feature type="transmembrane region" description="Helical" evidence="13">
    <location>
        <begin position="145"/>
        <end position="162"/>
    </location>
</feature>
<keyword evidence="5" id="KW-0997">Cell inner membrane</keyword>
<dbReference type="PANTHER" id="PTHR30561">
    <property type="entry name" value="SMR FAMILY PROTON-DEPENDENT DRUG EFFLUX TRANSPORTER SUGE"/>
    <property type="match status" value="1"/>
</dbReference>
<dbReference type="GO" id="GO:0005886">
    <property type="term" value="C:plasma membrane"/>
    <property type="evidence" value="ECO:0007669"/>
    <property type="project" value="UniProtKB-SubCell"/>
</dbReference>
<dbReference type="GO" id="GO:0009245">
    <property type="term" value="P:lipid A biosynthetic process"/>
    <property type="evidence" value="ECO:0007669"/>
    <property type="project" value="UniProtKB-KW"/>
</dbReference>
<evidence type="ECO:0000256" key="11">
    <source>
        <dbReference type="ARBA" id="ARBA00023136"/>
    </source>
</evidence>
<dbReference type="GO" id="GO:0009103">
    <property type="term" value="P:lipopolysaccharide biosynthetic process"/>
    <property type="evidence" value="ECO:0007669"/>
    <property type="project" value="UniProtKB-KW"/>
</dbReference>
<dbReference type="RefSeq" id="WP_099510302.1">
    <property type="nucleotide sequence ID" value="NZ_CP016616.1"/>
</dbReference>
<feature type="transmembrane region" description="Helical" evidence="13">
    <location>
        <begin position="63"/>
        <end position="84"/>
    </location>
</feature>
<evidence type="ECO:0000256" key="4">
    <source>
        <dbReference type="ARBA" id="ARBA00022516"/>
    </source>
</evidence>
<dbReference type="Pfam" id="PF00892">
    <property type="entry name" value="EamA"/>
    <property type="match status" value="2"/>
</dbReference>
<keyword evidence="8" id="KW-0448">Lipopolysaccharide biosynthesis</keyword>
<evidence type="ECO:0000256" key="13">
    <source>
        <dbReference type="SAM" id="Phobius"/>
    </source>
</evidence>
<sequence length="281" mass="28695">MSPDVFAIILVAAFLHASWNAFAKASKGDPLVQANLIAIGSAISAVPALLVSGLPDAASSIHVLASALIHVAYFVLIGLAYRYADYSAIYPLVRGSAPLFTTLLAMLLLGETLAPSTWAGIGVLCGGILGLGIDAVRRGGLNGRSLMIAGLTAAIVVSYTLVDGLGARLSGNSAGYMLSMMTITGAIMALVMICCQKAALLSTPASLWGKSIAAGAIANISYGTALWAMTKAPIGLVGAIRETSVLFAALIAMVVLKERFGIARWVAAFMIVVGLGLAKSG</sequence>
<organism evidence="15">
    <name type="scientific">Microvirga ossetica</name>
    <dbReference type="NCBI Taxonomy" id="1882682"/>
    <lineage>
        <taxon>Bacteria</taxon>
        <taxon>Pseudomonadati</taxon>
        <taxon>Pseudomonadota</taxon>
        <taxon>Alphaproteobacteria</taxon>
        <taxon>Hyphomicrobiales</taxon>
        <taxon>Methylobacteriaceae</taxon>
        <taxon>Microvirga</taxon>
    </lineage>
</organism>
<dbReference type="InterPro" id="IPR000390">
    <property type="entry name" value="Small_drug/metabolite_transptr"/>
</dbReference>
<dbReference type="KEGG" id="moc:BB934_14620"/>
<gene>
    <name evidence="15" type="ORF">BB934_14620</name>
</gene>
<feature type="domain" description="EamA" evidence="14">
    <location>
        <begin position="8"/>
        <end position="131"/>
    </location>
</feature>
<keyword evidence="4" id="KW-0444">Lipid biosynthesis</keyword>
<evidence type="ECO:0000256" key="2">
    <source>
        <dbReference type="ARBA" id="ARBA00022448"/>
    </source>
</evidence>
<evidence type="ECO:0000256" key="1">
    <source>
        <dbReference type="ARBA" id="ARBA00004651"/>
    </source>
</evidence>
<keyword evidence="11 13" id="KW-0472">Membrane</keyword>
<accession>A0A1B2EH55</accession>
<dbReference type="InterPro" id="IPR037185">
    <property type="entry name" value="EmrE-like"/>
</dbReference>
<feature type="transmembrane region" description="Helical" evidence="13">
    <location>
        <begin position="174"/>
        <end position="195"/>
    </location>
</feature>
<evidence type="ECO:0000256" key="7">
    <source>
        <dbReference type="ARBA" id="ARBA00022692"/>
    </source>
</evidence>
<evidence type="ECO:0000256" key="3">
    <source>
        <dbReference type="ARBA" id="ARBA00022475"/>
    </source>
</evidence>
<dbReference type="AlphaFoldDB" id="A0A1B2EH55"/>
<evidence type="ECO:0000256" key="8">
    <source>
        <dbReference type="ARBA" id="ARBA00022985"/>
    </source>
</evidence>
<feature type="transmembrane region" description="Helical" evidence="13">
    <location>
        <begin position="33"/>
        <end position="51"/>
    </location>
</feature>
<keyword evidence="3" id="KW-1003">Cell membrane</keyword>
<feature type="transmembrane region" description="Helical" evidence="13">
    <location>
        <begin position="234"/>
        <end position="255"/>
    </location>
</feature>
<comment type="subcellular location">
    <subcellularLocation>
        <location evidence="1">Cell membrane</location>
        <topology evidence="1">Multi-pass membrane protein</topology>
    </subcellularLocation>
</comment>
<keyword evidence="10" id="KW-0443">Lipid metabolism</keyword>
<dbReference type="SUPFAM" id="SSF103481">
    <property type="entry name" value="Multidrug resistance efflux transporter EmrE"/>
    <property type="match status" value="2"/>
</dbReference>
<evidence type="ECO:0000259" key="14">
    <source>
        <dbReference type="Pfam" id="PF00892"/>
    </source>
</evidence>
<feature type="domain" description="EamA" evidence="14">
    <location>
        <begin position="151"/>
        <end position="277"/>
    </location>
</feature>
<keyword evidence="2" id="KW-0813">Transport</keyword>
<reference evidence="15" key="1">
    <citation type="submission" date="2016-07" db="EMBL/GenBank/DDBJ databases">
        <title>Microvirga ossetica sp. nov. a new species of rhizobia isolated from root nodules of the legume species Vicia alpestris Steven originated from North Ossetia region in the Caucasus.</title>
        <authorList>
            <person name="Safronova V.I."/>
            <person name="Kuznetsova I.G."/>
            <person name="Sazanova A.L."/>
            <person name="Belimov A."/>
            <person name="Andronov E."/>
            <person name="Osledkin Y.S."/>
            <person name="Onishchuk O.P."/>
            <person name="Kurchak O.N."/>
            <person name="Shaposhnikov A.I."/>
            <person name="Willems A."/>
            <person name="Tikhonovich I.A."/>
        </authorList>
    </citation>
    <scope>NUCLEOTIDE SEQUENCE [LARGE SCALE GENOMIC DNA]</scope>
    <source>
        <strain evidence="15">V5/3M</strain>
    </source>
</reference>
<evidence type="ECO:0000256" key="9">
    <source>
        <dbReference type="ARBA" id="ARBA00022989"/>
    </source>
</evidence>
<comment type="similarity">
    <text evidence="12">Belongs to the drug/metabolite transporter (DMT) superfamily. Small multidrug resistance (SMR) (TC 2.A.7.1) family.</text>
</comment>
<dbReference type="EMBL" id="CP016616">
    <property type="protein sequence ID" value="ANY79298.1"/>
    <property type="molecule type" value="Genomic_DNA"/>
</dbReference>
<protein>
    <recommendedName>
        <fullName evidence="14">EamA domain-containing protein</fullName>
    </recommendedName>
</protein>
<evidence type="ECO:0000256" key="10">
    <source>
        <dbReference type="ARBA" id="ARBA00023098"/>
    </source>
</evidence>
<dbReference type="OrthoDB" id="9783707at2"/>
<dbReference type="InterPro" id="IPR000620">
    <property type="entry name" value="EamA_dom"/>
</dbReference>
<keyword evidence="9 13" id="KW-1133">Transmembrane helix</keyword>
<evidence type="ECO:0000256" key="6">
    <source>
        <dbReference type="ARBA" id="ARBA00022556"/>
    </source>
</evidence>
<proteinExistence type="inferred from homology"/>
<feature type="transmembrane region" description="Helical" evidence="13">
    <location>
        <begin position="262"/>
        <end position="278"/>
    </location>
</feature>
<name>A0A1B2EH55_9HYPH</name>